<name>A0A1M7BVS7_9RHOB</name>
<dbReference type="SUPFAM" id="SSF82861">
    <property type="entry name" value="Mechanosensitive channel protein MscS (YggB), transmembrane region"/>
    <property type="match status" value="1"/>
</dbReference>
<dbReference type="InterPro" id="IPR010920">
    <property type="entry name" value="LSM_dom_sf"/>
</dbReference>
<dbReference type="RefSeq" id="WP_073199589.1">
    <property type="nucleotide sequence ID" value="NZ_FRBN01000021.1"/>
</dbReference>
<feature type="transmembrane region" description="Helical" evidence="8">
    <location>
        <begin position="466"/>
        <end position="490"/>
    </location>
</feature>
<keyword evidence="14" id="KW-1185">Reference proteome</keyword>
<feature type="domain" description="DUF3772" evidence="11">
    <location>
        <begin position="130"/>
        <end position="190"/>
    </location>
</feature>
<evidence type="ECO:0000256" key="5">
    <source>
        <dbReference type="ARBA" id="ARBA00022989"/>
    </source>
</evidence>
<evidence type="ECO:0000313" key="13">
    <source>
        <dbReference type="EMBL" id="SHL59044.1"/>
    </source>
</evidence>
<dbReference type="InterPro" id="IPR049278">
    <property type="entry name" value="MS_channel_C"/>
</dbReference>
<feature type="signal peptide" evidence="9">
    <location>
        <begin position="1"/>
        <end position="30"/>
    </location>
</feature>
<dbReference type="PANTHER" id="PTHR30347">
    <property type="entry name" value="POTASSIUM CHANNEL RELATED"/>
    <property type="match status" value="1"/>
</dbReference>
<feature type="transmembrane region" description="Helical" evidence="8">
    <location>
        <begin position="428"/>
        <end position="445"/>
    </location>
</feature>
<feature type="chain" id="PRO_5013020148" evidence="9">
    <location>
        <begin position="31"/>
        <end position="814"/>
    </location>
</feature>
<sequence>MRHLLRSLCLILALCFVTLPITGTGQMAYAQQTIEGPDYAAWEDTATRVETAIESGGVSTEILEDLRRELTQWREQFVNALGANSTTIKTVQDQLEAIGPPPENGTEAEDISAQRDELNRRLARLQAPVRTAELARSRADGLIQGIDEIIRNRQTAELLRLGPSPINPLHWPEGARVLYQLAETVQREVTGDWETPVGRTVFNDNLPVIIAWLLGGLVLLARGRHWSNRLMRHITKEDVSAGRWMVTFLISLGEWLLPYAGVYALVRSLSATALFGARGELVLATVLPAAFIFLLARWLALQIFPRTEKRDPLLNLDARCRYSGRLYGALMGLVIAAFYFLRNIAEQINWSEEATNVVLFPVLVLAGLLLFRLAKLLLMHSRAARGDSDAEETFRDQLARLLARALMLLAVLAPVLAAVGYLEAAQAMMLPALLSLMLLGALLVLQRVVTEVYVMLSGNREGADDALMPVLAGFALVVLSLPLFALIWGARPAQLTEIWVRFTEGVTVGGTQISPSIFLTLAVVFVLGYLLTRLVQGALKNTVLPKTKLDAGGRNAIVSGVGYVGIFLAALVAITSAGIDLSSLAIVAGALSVGIGFGLQNIVSNFVSGIILLIERPISEGDWIEVGGKHGYVRSISVRSTRIETFDRTDVIVPNADFVSGTVTNYTRGNTVGRVIVPVGVAYGSDTRKIETILREIAEAHPMVLAVPSPNVVFRGFGASSLDFEIRAILRDVNFVMSVHSDMNHEIARRFVEEGIEIPFPQQDVWFRNGEALSGKPAIAQEAPPSDAKTPPPSEPAQKTEADYDGEGGEGDGR</sequence>
<evidence type="ECO:0000256" key="1">
    <source>
        <dbReference type="ARBA" id="ARBA00004651"/>
    </source>
</evidence>
<protein>
    <submittedName>
        <fullName evidence="13">Small-conductance mechanosensitive channel</fullName>
    </submittedName>
</protein>
<feature type="transmembrane region" description="Helical" evidence="8">
    <location>
        <begin position="357"/>
        <end position="378"/>
    </location>
</feature>
<feature type="domain" description="Mechanosensitive ion channel MscS C-terminal" evidence="12">
    <location>
        <begin position="676"/>
        <end position="758"/>
    </location>
</feature>
<dbReference type="SUPFAM" id="SSF50182">
    <property type="entry name" value="Sm-like ribonucleoproteins"/>
    <property type="match status" value="1"/>
</dbReference>
<dbReference type="Gene3D" id="3.30.70.100">
    <property type="match status" value="1"/>
</dbReference>
<dbReference type="InterPro" id="IPR006685">
    <property type="entry name" value="MscS_channel_2nd"/>
</dbReference>
<dbReference type="Gene3D" id="2.30.30.60">
    <property type="match status" value="1"/>
</dbReference>
<keyword evidence="9" id="KW-0732">Signal</keyword>
<evidence type="ECO:0000256" key="7">
    <source>
        <dbReference type="SAM" id="MobiDB-lite"/>
    </source>
</evidence>
<proteinExistence type="inferred from homology"/>
<feature type="domain" description="Mechanosensitive ion channel MscS" evidence="10">
    <location>
        <begin position="601"/>
        <end position="668"/>
    </location>
</feature>
<dbReference type="InterPro" id="IPR011066">
    <property type="entry name" value="MscS_channel_C_sf"/>
</dbReference>
<evidence type="ECO:0000259" key="11">
    <source>
        <dbReference type="Pfam" id="PF12607"/>
    </source>
</evidence>
<organism evidence="13 14">
    <name type="scientific">Roseovarius marisflavi</name>
    <dbReference type="NCBI Taxonomy" id="1054996"/>
    <lineage>
        <taxon>Bacteria</taxon>
        <taxon>Pseudomonadati</taxon>
        <taxon>Pseudomonadota</taxon>
        <taxon>Alphaproteobacteria</taxon>
        <taxon>Rhodobacterales</taxon>
        <taxon>Roseobacteraceae</taxon>
        <taxon>Roseovarius</taxon>
    </lineage>
</organism>
<dbReference type="AlphaFoldDB" id="A0A1M7BVS7"/>
<evidence type="ECO:0000256" key="6">
    <source>
        <dbReference type="ARBA" id="ARBA00023136"/>
    </source>
</evidence>
<evidence type="ECO:0000256" key="8">
    <source>
        <dbReference type="SAM" id="Phobius"/>
    </source>
</evidence>
<feature type="transmembrane region" description="Helical" evidence="8">
    <location>
        <begin position="326"/>
        <end position="345"/>
    </location>
</feature>
<feature type="transmembrane region" description="Helical" evidence="8">
    <location>
        <begin position="556"/>
        <end position="579"/>
    </location>
</feature>
<dbReference type="EMBL" id="FRBN01000021">
    <property type="protein sequence ID" value="SHL59044.1"/>
    <property type="molecule type" value="Genomic_DNA"/>
</dbReference>
<dbReference type="PANTHER" id="PTHR30347:SF1">
    <property type="entry name" value="MECHANOSENSITIVE CHANNEL MSCK"/>
    <property type="match status" value="1"/>
</dbReference>
<feature type="region of interest" description="Disordered" evidence="7">
    <location>
        <begin position="776"/>
        <end position="814"/>
    </location>
</feature>
<dbReference type="Pfam" id="PF21082">
    <property type="entry name" value="MS_channel_3rd"/>
    <property type="match status" value="1"/>
</dbReference>
<evidence type="ECO:0000259" key="10">
    <source>
        <dbReference type="Pfam" id="PF00924"/>
    </source>
</evidence>
<gene>
    <name evidence="13" type="ORF">SAMN05444414_12156</name>
</gene>
<dbReference type="Pfam" id="PF00924">
    <property type="entry name" value="MS_channel_2nd"/>
    <property type="match status" value="1"/>
</dbReference>
<dbReference type="SUPFAM" id="SSF82689">
    <property type="entry name" value="Mechanosensitive channel protein MscS (YggB), C-terminal domain"/>
    <property type="match status" value="1"/>
</dbReference>
<reference evidence="14" key="1">
    <citation type="submission" date="2016-11" db="EMBL/GenBank/DDBJ databases">
        <authorList>
            <person name="Varghese N."/>
            <person name="Submissions S."/>
        </authorList>
    </citation>
    <scope>NUCLEOTIDE SEQUENCE [LARGE SCALE GENOMIC DNA]</scope>
    <source>
        <strain evidence="14">DSM 29327</strain>
    </source>
</reference>
<keyword evidence="5 8" id="KW-1133">Transmembrane helix</keyword>
<comment type="similarity">
    <text evidence="2">Belongs to the MscS (TC 1.A.23) family.</text>
</comment>
<dbReference type="Gene3D" id="1.10.287.1260">
    <property type="match status" value="1"/>
</dbReference>
<keyword evidence="3" id="KW-1003">Cell membrane</keyword>
<dbReference type="STRING" id="1054996.SAMN05444414_12156"/>
<evidence type="ECO:0000256" key="4">
    <source>
        <dbReference type="ARBA" id="ARBA00022692"/>
    </source>
</evidence>
<feature type="compositionally biased region" description="Acidic residues" evidence="7">
    <location>
        <begin position="803"/>
        <end position="814"/>
    </location>
</feature>
<evidence type="ECO:0000313" key="14">
    <source>
        <dbReference type="Proteomes" id="UP000184191"/>
    </source>
</evidence>
<feature type="transmembrane region" description="Helical" evidence="8">
    <location>
        <begin position="206"/>
        <end position="223"/>
    </location>
</feature>
<dbReference type="InterPro" id="IPR023408">
    <property type="entry name" value="MscS_beta-dom_sf"/>
</dbReference>
<evidence type="ECO:0000256" key="3">
    <source>
        <dbReference type="ARBA" id="ARBA00022475"/>
    </source>
</evidence>
<evidence type="ECO:0000259" key="12">
    <source>
        <dbReference type="Pfam" id="PF21082"/>
    </source>
</evidence>
<evidence type="ECO:0000256" key="9">
    <source>
        <dbReference type="SAM" id="SignalP"/>
    </source>
</evidence>
<feature type="transmembrane region" description="Helical" evidence="8">
    <location>
        <begin position="585"/>
        <end position="614"/>
    </location>
</feature>
<dbReference type="InterPro" id="IPR022249">
    <property type="entry name" value="DUF3772"/>
</dbReference>
<feature type="transmembrane region" description="Helical" evidence="8">
    <location>
        <begin position="401"/>
        <end position="422"/>
    </location>
</feature>
<keyword evidence="6 8" id="KW-0472">Membrane</keyword>
<feature type="transmembrane region" description="Helical" evidence="8">
    <location>
        <begin position="517"/>
        <end position="535"/>
    </location>
</feature>
<dbReference type="InterPro" id="IPR011014">
    <property type="entry name" value="MscS_channel_TM-2"/>
</dbReference>
<keyword evidence="4 8" id="KW-0812">Transmembrane</keyword>
<comment type="subcellular location">
    <subcellularLocation>
        <location evidence="1">Cell membrane</location>
        <topology evidence="1">Multi-pass membrane protein</topology>
    </subcellularLocation>
</comment>
<evidence type="ECO:0000256" key="2">
    <source>
        <dbReference type="ARBA" id="ARBA00008017"/>
    </source>
</evidence>
<accession>A0A1M7BVS7</accession>
<feature type="transmembrane region" description="Helical" evidence="8">
    <location>
        <begin position="286"/>
        <end position="305"/>
    </location>
</feature>
<dbReference type="Proteomes" id="UP000184191">
    <property type="component" value="Unassembled WGS sequence"/>
</dbReference>
<dbReference type="Pfam" id="PF12607">
    <property type="entry name" value="DUF3772"/>
    <property type="match status" value="1"/>
</dbReference>
<dbReference type="GO" id="GO:0005886">
    <property type="term" value="C:plasma membrane"/>
    <property type="evidence" value="ECO:0007669"/>
    <property type="project" value="UniProtKB-SubCell"/>
</dbReference>
<dbReference type="GO" id="GO:0008381">
    <property type="term" value="F:mechanosensitive monoatomic ion channel activity"/>
    <property type="evidence" value="ECO:0007669"/>
    <property type="project" value="UniProtKB-ARBA"/>
</dbReference>
<feature type="transmembrane region" description="Helical" evidence="8">
    <location>
        <begin position="244"/>
        <end position="266"/>
    </location>
</feature>
<dbReference type="InterPro" id="IPR052702">
    <property type="entry name" value="MscS-like_channel"/>
</dbReference>